<dbReference type="InterPro" id="IPR050107">
    <property type="entry name" value="ABC_carbohydrate_import_ATPase"/>
</dbReference>
<dbReference type="InterPro" id="IPR027417">
    <property type="entry name" value="P-loop_NTPase"/>
</dbReference>
<keyword evidence="6 9" id="KW-0067">ATP-binding</keyword>
<comment type="subcellular location">
    <subcellularLocation>
        <location evidence="9">Cell inner membrane</location>
        <topology evidence="9">Peripheral membrane protein</topology>
    </subcellularLocation>
</comment>
<comment type="function">
    <text evidence="9">Part of an ABC transporter complex involved in carbohydrate import. Could be involved in ribose, galactose and/or methyl galactoside import. Responsible for energy coupling to the transport system.</text>
</comment>
<evidence type="ECO:0000256" key="1">
    <source>
        <dbReference type="ARBA" id="ARBA00022448"/>
    </source>
</evidence>
<keyword evidence="2" id="KW-1003">Cell membrane</keyword>
<gene>
    <name evidence="11" type="ORF">LIN78_13670</name>
</gene>
<name>A0ABS8D8R7_9NEIS</name>
<keyword evidence="7 9" id="KW-1278">Translocase</keyword>
<dbReference type="EC" id="7.5.2.11" evidence="9"/>
<evidence type="ECO:0000256" key="6">
    <source>
        <dbReference type="ARBA" id="ARBA00022840"/>
    </source>
</evidence>
<keyword evidence="5 9" id="KW-0547">Nucleotide-binding</keyword>
<proteinExistence type="inferred from homology"/>
<dbReference type="Pfam" id="PF00005">
    <property type="entry name" value="ABC_tran"/>
    <property type="match status" value="2"/>
</dbReference>
<dbReference type="CDD" id="cd03216">
    <property type="entry name" value="ABC_Carb_Monos_I"/>
    <property type="match status" value="1"/>
</dbReference>
<evidence type="ECO:0000259" key="10">
    <source>
        <dbReference type="PROSITE" id="PS50893"/>
    </source>
</evidence>
<dbReference type="PROSITE" id="PS50893">
    <property type="entry name" value="ABC_TRANSPORTER_2"/>
    <property type="match status" value="2"/>
</dbReference>
<evidence type="ECO:0000256" key="3">
    <source>
        <dbReference type="ARBA" id="ARBA00022597"/>
    </source>
</evidence>
<reference evidence="11" key="1">
    <citation type="submission" date="2021-10" db="EMBL/GenBank/DDBJ databases">
        <title>The complete genome sequence of Leeia sp. TBRC 13508.</title>
        <authorList>
            <person name="Charoenyingcharoen P."/>
            <person name="Yukphan P."/>
        </authorList>
    </citation>
    <scope>NUCLEOTIDE SEQUENCE</scope>
    <source>
        <strain evidence="11">TBRC 13508</strain>
    </source>
</reference>
<keyword evidence="4" id="KW-0677">Repeat</keyword>
<feature type="domain" description="ABC transporter" evidence="10">
    <location>
        <begin position="21"/>
        <end position="257"/>
    </location>
</feature>
<keyword evidence="9" id="KW-0997">Cell inner membrane</keyword>
<comment type="similarity">
    <text evidence="9">Belongs to the ABC transporter superfamily.</text>
</comment>
<dbReference type="SUPFAM" id="SSF52540">
    <property type="entry name" value="P-loop containing nucleoside triphosphate hydrolases"/>
    <property type="match status" value="2"/>
</dbReference>
<sequence length="510" mass="56037">MSVAQLKEDLQTASKYGEYIFVAEGVAKSFPGVQALKKVSLKIRPGKVHALMGENGAGKSTMMKIIAGVYIPNEGKLFFKGNPIVLKSPRDALGKGIAMIHQELNLLPFMTVAENIWIGREPRNLIGLVDHKALNRQTQELLDKLNIDIDPEIDLGQLSIANRQMVEIAKAVSFNSDLLIMDEPTSAITEKEVEHLFRIIAQLRAEGKAIIYITHKMDEVFKIADEISIFRDGQHIVTKPSEDFDHDSLITAMVGRELSQVFPKEDVPIGHVALDVKHLNVKGICKDVSFDVRFGEIFGIAGLMGSGRTEVIESIFGINKIDSGTIIFDGKELKVKSPSDAIQAGMALLTEDRKKSGLFLSLSVGENMEMAALPSYCKMGFVQQKSMDVICQEMLGKLKVKTPGLYEVIENLSGGNQQKVLIARWLINNPKLLILDEPTRGVDVGAKAEIHKLITQLAKQGVAIIMISSELPEVLGMSDRVMVMHEGTVGGILSREEATQERILEIASGM</sequence>
<dbReference type="GO" id="GO:0005524">
    <property type="term" value="F:ATP binding"/>
    <property type="evidence" value="ECO:0007669"/>
    <property type="project" value="UniProtKB-KW"/>
</dbReference>
<protein>
    <recommendedName>
        <fullName evidence="9">Ribose/galactose/methyl galactoside import ATP-binding protein</fullName>
        <ecNumber evidence="9">7.5.2.11</ecNumber>
    </recommendedName>
</protein>
<evidence type="ECO:0000256" key="5">
    <source>
        <dbReference type="ARBA" id="ARBA00022741"/>
    </source>
</evidence>
<dbReference type="InterPro" id="IPR003439">
    <property type="entry name" value="ABC_transporter-like_ATP-bd"/>
</dbReference>
<dbReference type="PANTHER" id="PTHR43790:SF7">
    <property type="entry name" value="GALACTOSE_METHYL GALACTOSIDE IMPORT ATP-BINDING PROTEIN MGLA"/>
    <property type="match status" value="1"/>
</dbReference>
<dbReference type="CDD" id="cd03215">
    <property type="entry name" value="ABC_Carb_Monos_II"/>
    <property type="match status" value="1"/>
</dbReference>
<evidence type="ECO:0000256" key="4">
    <source>
        <dbReference type="ARBA" id="ARBA00022737"/>
    </source>
</evidence>
<accession>A0ABS8D8R7</accession>
<feature type="domain" description="ABC transporter" evidence="10">
    <location>
        <begin position="267"/>
        <end position="506"/>
    </location>
</feature>
<keyword evidence="1 9" id="KW-0813">Transport</keyword>
<evidence type="ECO:0000313" key="12">
    <source>
        <dbReference type="Proteomes" id="UP001165395"/>
    </source>
</evidence>
<comment type="caution">
    <text evidence="11">The sequence shown here is derived from an EMBL/GenBank/DDBJ whole genome shotgun (WGS) entry which is preliminary data.</text>
</comment>
<dbReference type="InterPro" id="IPR017871">
    <property type="entry name" value="ABC_transporter-like_CS"/>
</dbReference>
<evidence type="ECO:0000256" key="2">
    <source>
        <dbReference type="ARBA" id="ARBA00022475"/>
    </source>
</evidence>
<evidence type="ECO:0000256" key="7">
    <source>
        <dbReference type="ARBA" id="ARBA00022967"/>
    </source>
</evidence>
<organism evidence="11 12">
    <name type="scientific">Leeia speluncae</name>
    <dbReference type="NCBI Taxonomy" id="2884804"/>
    <lineage>
        <taxon>Bacteria</taxon>
        <taxon>Pseudomonadati</taxon>
        <taxon>Pseudomonadota</taxon>
        <taxon>Betaproteobacteria</taxon>
        <taxon>Neisseriales</taxon>
        <taxon>Leeiaceae</taxon>
        <taxon>Leeia</taxon>
    </lineage>
</organism>
<evidence type="ECO:0000256" key="9">
    <source>
        <dbReference type="RuleBase" id="RU367029"/>
    </source>
</evidence>
<dbReference type="EMBL" id="JAJBZT010000007">
    <property type="protein sequence ID" value="MCB6184590.1"/>
    <property type="molecule type" value="Genomic_DNA"/>
</dbReference>
<evidence type="ECO:0000256" key="8">
    <source>
        <dbReference type="ARBA" id="ARBA00023136"/>
    </source>
</evidence>
<dbReference type="PANTHER" id="PTHR43790">
    <property type="entry name" value="CARBOHYDRATE TRANSPORT ATP-BINDING PROTEIN MG119-RELATED"/>
    <property type="match status" value="1"/>
</dbReference>
<dbReference type="Proteomes" id="UP001165395">
    <property type="component" value="Unassembled WGS sequence"/>
</dbReference>
<keyword evidence="8 9" id="KW-0472">Membrane</keyword>
<dbReference type="InterPro" id="IPR003593">
    <property type="entry name" value="AAA+_ATPase"/>
</dbReference>
<keyword evidence="12" id="KW-1185">Reference proteome</keyword>
<comment type="catalytic activity">
    <reaction evidence="9">
        <text>D-galactose(out) + ATP + H2O = D-galactose(in) + ADP + phosphate + H(+)</text>
        <dbReference type="Rhea" id="RHEA:60156"/>
        <dbReference type="ChEBI" id="CHEBI:4139"/>
        <dbReference type="ChEBI" id="CHEBI:15377"/>
        <dbReference type="ChEBI" id="CHEBI:15378"/>
        <dbReference type="ChEBI" id="CHEBI:30616"/>
        <dbReference type="ChEBI" id="CHEBI:43474"/>
        <dbReference type="ChEBI" id="CHEBI:456216"/>
        <dbReference type="EC" id="7.5.2.11"/>
    </reaction>
</comment>
<dbReference type="RefSeq" id="WP_227181399.1">
    <property type="nucleotide sequence ID" value="NZ_JAJBZT010000007.1"/>
</dbReference>
<dbReference type="SMART" id="SM00382">
    <property type="entry name" value="AAA"/>
    <property type="match status" value="2"/>
</dbReference>
<keyword evidence="3 9" id="KW-0762">Sugar transport</keyword>
<dbReference type="PROSITE" id="PS00211">
    <property type="entry name" value="ABC_TRANSPORTER_1"/>
    <property type="match status" value="1"/>
</dbReference>
<evidence type="ECO:0000313" key="11">
    <source>
        <dbReference type="EMBL" id="MCB6184590.1"/>
    </source>
</evidence>
<dbReference type="Gene3D" id="3.40.50.300">
    <property type="entry name" value="P-loop containing nucleotide triphosphate hydrolases"/>
    <property type="match status" value="2"/>
</dbReference>